<sequence>MSRREIREHIFKLLFLLEFYKGEELNEQAERYLDEVEEAVPTEEEAAYIRDRFHKIEEKIEDLDKMLNEASKGWKVNRMSKVDLAIMRLAVYEMKMDEDIPVKVAINEAVELAKKFGGDDSPAFVNGVLAKLAD</sequence>
<evidence type="ECO:0000256" key="5">
    <source>
        <dbReference type="ARBA" id="ARBA00023163"/>
    </source>
</evidence>
<keyword evidence="4 6" id="KW-0805">Transcription regulation</keyword>
<gene>
    <name evidence="6 8" type="primary">nusB</name>
    <name evidence="8" type="ORF">H8716_09910</name>
</gene>
<dbReference type="InterPro" id="IPR011605">
    <property type="entry name" value="NusB_fam"/>
</dbReference>
<keyword evidence="3 6" id="KW-0694">RNA-binding</keyword>
<evidence type="ECO:0000259" key="7">
    <source>
        <dbReference type="Pfam" id="PF01029"/>
    </source>
</evidence>
<keyword evidence="2 6" id="KW-0889">Transcription antitermination</keyword>
<dbReference type="Pfam" id="PF01029">
    <property type="entry name" value="NusB"/>
    <property type="match status" value="1"/>
</dbReference>
<dbReference type="Gene3D" id="1.10.940.10">
    <property type="entry name" value="NusB-like"/>
    <property type="match status" value="1"/>
</dbReference>
<name>A0ABR7NAF4_9FIRM</name>
<comment type="caution">
    <text evidence="8">The sequence shown here is derived from an EMBL/GenBank/DDBJ whole genome shotgun (WGS) entry which is preliminary data.</text>
</comment>
<evidence type="ECO:0000256" key="6">
    <source>
        <dbReference type="HAMAP-Rule" id="MF_00073"/>
    </source>
</evidence>
<dbReference type="InterPro" id="IPR035926">
    <property type="entry name" value="NusB-like_sf"/>
</dbReference>
<organism evidence="8 9">
    <name type="scientific">Jingyaoa shaoxingensis</name>
    <dbReference type="NCBI Taxonomy" id="2763671"/>
    <lineage>
        <taxon>Bacteria</taxon>
        <taxon>Bacillati</taxon>
        <taxon>Bacillota</taxon>
        <taxon>Clostridia</taxon>
        <taxon>Lachnospirales</taxon>
        <taxon>Lachnospiraceae</taxon>
        <taxon>Jingyaoa</taxon>
    </lineage>
</organism>
<dbReference type="HAMAP" id="MF_00073">
    <property type="entry name" value="NusB"/>
    <property type="match status" value="1"/>
</dbReference>
<dbReference type="PANTHER" id="PTHR11078:SF3">
    <property type="entry name" value="ANTITERMINATION NUSB DOMAIN-CONTAINING PROTEIN"/>
    <property type="match status" value="1"/>
</dbReference>
<evidence type="ECO:0000256" key="2">
    <source>
        <dbReference type="ARBA" id="ARBA00022814"/>
    </source>
</evidence>
<comment type="similarity">
    <text evidence="1 6">Belongs to the NusB family.</text>
</comment>
<evidence type="ECO:0000256" key="3">
    <source>
        <dbReference type="ARBA" id="ARBA00022884"/>
    </source>
</evidence>
<protein>
    <recommendedName>
        <fullName evidence="6">Transcription antitermination protein NusB</fullName>
    </recommendedName>
    <alternativeName>
        <fullName evidence="6">Antitermination factor NusB</fullName>
    </alternativeName>
</protein>
<proteinExistence type="inferred from homology"/>
<reference evidence="8 9" key="1">
    <citation type="submission" date="2020-08" db="EMBL/GenBank/DDBJ databases">
        <title>Genome public.</title>
        <authorList>
            <person name="Liu C."/>
            <person name="Sun Q."/>
        </authorList>
    </citation>
    <scope>NUCLEOTIDE SEQUENCE [LARGE SCALE GENOMIC DNA]</scope>
    <source>
        <strain evidence="8 9">NSJ-46</strain>
    </source>
</reference>
<dbReference type="Proteomes" id="UP000657421">
    <property type="component" value="Unassembled WGS sequence"/>
</dbReference>
<comment type="function">
    <text evidence="6">Involved in transcription antitermination. Required for transcription of ribosomal RNA (rRNA) genes. Binds specifically to the boxA antiterminator sequence of the ribosomal RNA (rrn) operons.</text>
</comment>
<evidence type="ECO:0000256" key="4">
    <source>
        <dbReference type="ARBA" id="ARBA00023015"/>
    </source>
</evidence>
<dbReference type="InterPro" id="IPR006027">
    <property type="entry name" value="NusB_RsmB_TIM44"/>
</dbReference>
<feature type="domain" description="NusB/RsmB/TIM44" evidence="7">
    <location>
        <begin position="5"/>
        <end position="133"/>
    </location>
</feature>
<evidence type="ECO:0000313" key="8">
    <source>
        <dbReference type="EMBL" id="MBC8573392.1"/>
    </source>
</evidence>
<keyword evidence="9" id="KW-1185">Reference proteome</keyword>
<accession>A0ABR7NAF4</accession>
<dbReference type="RefSeq" id="WP_249308571.1">
    <property type="nucleotide sequence ID" value="NZ_JACRSZ010000009.1"/>
</dbReference>
<dbReference type="SUPFAM" id="SSF48013">
    <property type="entry name" value="NusB-like"/>
    <property type="match status" value="1"/>
</dbReference>
<dbReference type="PANTHER" id="PTHR11078">
    <property type="entry name" value="N UTILIZATION SUBSTANCE PROTEIN B-RELATED"/>
    <property type="match status" value="1"/>
</dbReference>
<evidence type="ECO:0000313" key="9">
    <source>
        <dbReference type="Proteomes" id="UP000657421"/>
    </source>
</evidence>
<keyword evidence="5 6" id="KW-0804">Transcription</keyword>
<dbReference type="NCBIfam" id="TIGR01951">
    <property type="entry name" value="nusB"/>
    <property type="match status" value="1"/>
</dbReference>
<evidence type="ECO:0000256" key="1">
    <source>
        <dbReference type="ARBA" id="ARBA00005952"/>
    </source>
</evidence>
<dbReference type="EMBL" id="JACRSZ010000009">
    <property type="protein sequence ID" value="MBC8573392.1"/>
    <property type="molecule type" value="Genomic_DNA"/>
</dbReference>